<accession>A0AAW2QV47</accession>
<protein>
    <submittedName>
        <fullName evidence="1">Uncharacterized protein</fullName>
    </submittedName>
</protein>
<organism evidence="1">
    <name type="scientific">Sesamum calycinum</name>
    <dbReference type="NCBI Taxonomy" id="2727403"/>
    <lineage>
        <taxon>Eukaryota</taxon>
        <taxon>Viridiplantae</taxon>
        <taxon>Streptophyta</taxon>
        <taxon>Embryophyta</taxon>
        <taxon>Tracheophyta</taxon>
        <taxon>Spermatophyta</taxon>
        <taxon>Magnoliopsida</taxon>
        <taxon>eudicotyledons</taxon>
        <taxon>Gunneridae</taxon>
        <taxon>Pentapetalae</taxon>
        <taxon>asterids</taxon>
        <taxon>lamiids</taxon>
        <taxon>Lamiales</taxon>
        <taxon>Pedaliaceae</taxon>
        <taxon>Sesamum</taxon>
    </lineage>
</organism>
<dbReference type="AlphaFoldDB" id="A0AAW2QV47"/>
<reference evidence="1" key="2">
    <citation type="journal article" date="2024" name="Plant">
        <title>Genomic evolution and insights into agronomic trait innovations of Sesamum species.</title>
        <authorList>
            <person name="Miao H."/>
            <person name="Wang L."/>
            <person name="Qu L."/>
            <person name="Liu H."/>
            <person name="Sun Y."/>
            <person name="Le M."/>
            <person name="Wang Q."/>
            <person name="Wei S."/>
            <person name="Zheng Y."/>
            <person name="Lin W."/>
            <person name="Duan Y."/>
            <person name="Cao H."/>
            <person name="Xiong S."/>
            <person name="Wang X."/>
            <person name="Wei L."/>
            <person name="Li C."/>
            <person name="Ma Q."/>
            <person name="Ju M."/>
            <person name="Zhao R."/>
            <person name="Li G."/>
            <person name="Mu C."/>
            <person name="Tian Q."/>
            <person name="Mei H."/>
            <person name="Zhang T."/>
            <person name="Gao T."/>
            <person name="Zhang H."/>
        </authorList>
    </citation>
    <scope>NUCLEOTIDE SEQUENCE</scope>
    <source>
        <strain evidence="1">KEN8</strain>
    </source>
</reference>
<reference evidence="1" key="1">
    <citation type="submission" date="2020-06" db="EMBL/GenBank/DDBJ databases">
        <authorList>
            <person name="Li T."/>
            <person name="Hu X."/>
            <person name="Zhang T."/>
            <person name="Song X."/>
            <person name="Zhang H."/>
            <person name="Dai N."/>
            <person name="Sheng W."/>
            <person name="Hou X."/>
            <person name="Wei L."/>
        </authorList>
    </citation>
    <scope>NUCLEOTIDE SEQUENCE</scope>
    <source>
        <strain evidence="1">KEN8</strain>
        <tissue evidence="1">Leaf</tissue>
    </source>
</reference>
<sequence>MAVAEAAKEALWLSGLSKELGVEQGGVQLHCDSLSAIYLAKNQGLDIRQGGDLLGMAYIPEKRIDVGAERLRLGLGLGVCSPATFIEYVNIIRPCLPTLMGYLAYGIDLGQFPVLQE</sequence>
<proteinExistence type="predicted"/>
<dbReference type="EMBL" id="JACGWM010000005">
    <property type="protein sequence ID" value="KAL0371817.1"/>
    <property type="molecule type" value="Genomic_DNA"/>
</dbReference>
<evidence type="ECO:0000313" key="1">
    <source>
        <dbReference type="EMBL" id="KAL0371817.1"/>
    </source>
</evidence>
<gene>
    <name evidence="1" type="ORF">Scaly_0863300</name>
</gene>
<name>A0AAW2QV47_9LAMI</name>
<comment type="caution">
    <text evidence="1">The sequence shown here is derived from an EMBL/GenBank/DDBJ whole genome shotgun (WGS) entry which is preliminary data.</text>
</comment>